<dbReference type="KEGG" id="halt:IM660_15700"/>
<comment type="function">
    <text evidence="11">Plays a role in repairing double-strand DNA breaks, probably involving stabilizing or processing branched DNA or blocked replication forks.</text>
</comment>
<evidence type="ECO:0000256" key="10">
    <source>
        <dbReference type="ARBA" id="ARBA00023204"/>
    </source>
</evidence>
<dbReference type="GO" id="GO:0000725">
    <property type="term" value="P:recombinational repair"/>
    <property type="evidence" value="ECO:0007669"/>
    <property type="project" value="UniProtKB-UniRule"/>
</dbReference>
<evidence type="ECO:0000256" key="4">
    <source>
        <dbReference type="ARBA" id="ARBA00022771"/>
    </source>
</evidence>
<keyword evidence="10 11" id="KW-0234">DNA repair</keyword>
<dbReference type="InterPro" id="IPR041166">
    <property type="entry name" value="Rubredoxin_2"/>
</dbReference>
<evidence type="ECO:0000313" key="16">
    <source>
        <dbReference type="EMBL" id="QOR70059.1"/>
    </source>
</evidence>
<reference evidence="16 17" key="1">
    <citation type="submission" date="2020-10" db="EMBL/GenBank/DDBJ databases">
        <title>Haloactinobacterium sp. RN3S43, a bacterium isolated from saline soil.</title>
        <authorList>
            <person name="Sun J.-Q."/>
        </authorList>
    </citation>
    <scope>NUCLEOTIDE SEQUENCE [LARGE SCALE GENOMIC DNA]</scope>
    <source>
        <strain evidence="16 17">RN3S43</strain>
    </source>
</reference>
<dbReference type="Proteomes" id="UP000593758">
    <property type="component" value="Chromosome"/>
</dbReference>
<dbReference type="EMBL" id="CP063169">
    <property type="protein sequence ID" value="QOR70059.1"/>
    <property type="molecule type" value="Genomic_DNA"/>
</dbReference>
<evidence type="ECO:0000256" key="12">
    <source>
        <dbReference type="NCBIfam" id="TIGR00416"/>
    </source>
</evidence>
<sequence>MRARATFACTGCGAEYAKWYGRCQQCGAYATIEEQAAAPANAGLKSTRTTRAPARPARRVREIEVDSRQARTSTGLRELDRVLGGGLVPGQVVLLAGEPGAGKSTLLLSAADAVAESTGRPVLYVSGEESVHQLAARARRIEATSEHLLLADSNELGEALGHLEAVEGEPALLIVDSVQAIASAEVEGRAGGVAQVMEVASTLTRLAKSRNLPMFLVGQVTKESTLAGPRALEHIADTTLAMEGEKQTPLRMLRTIKNRFGPADEVACFEQTDTGVVEVPDPSSLFRSLRASPVPGTCLTVTVEGRRPMIAEMQALVSPSTTPNPRRGVSGLDTSRVSMLVAITERLGGVRLHDKDVFAATVGGMRSSDPATDLAVCLAIASASQDLLVPLDVAAIGEVSLSGDIRRVGMMTQRLAEARRLGYRRVMVPLGTGSSLGHQSDGVELLEVATIHNAFFTLTQLQPSARESTGAPSTMDRERGRLTSIRPVDS</sequence>
<dbReference type="InterPro" id="IPR014721">
    <property type="entry name" value="Ribsml_uS5_D2-typ_fold_subgr"/>
</dbReference>
<evidence type="ECO:0000256" key="5">
    <source>
        <dbReference type="ARBA" id="ARBA00022801"/>
    </source>
</evidence>
<keyword evidence="7 11" id="KW-0067">ATP-binding</keyword>
<dbReference type="InterPro" id="IPR003593">
    <property type="entry name" value="AAA+_ATPase"/>
</dbReference>
<dbReference type="GO" id="GO:0005829">
    <property type="term" value="C:cytosol"/>
    <property type="evidence" value="ECO:0007669"/>
    <property type="project" value="TreeGrafter"/>
</dbReference>
<dbReference type="GO" id="GO:0005524">
    <property type="term" value="F:ATP binding"/>
    <property type="evidence" value="ECO:0007669"/>
    <property type="project" value="UniProtKB-UniRule"/>
</dbReference>
<dbReference type="NCBIfam" id="TIGR00416">
    <property type="entry name" value="sms"/>
    <property type="match status" value="1"/>
</dbReference>
<dbReference type="GO" id="GO:0140664">
    <property type="term" value="F:ATP-dependent DNA damage sensor activity"/>
    <property type="evidence" value="ECO:0007669"/>
    <property type="project" value="InterPro"/>
</dbReference>
<feature type="region of interest" description="Disordered" evidence="14">
    <location>
        <begin position="463"/>
        <end position="490"/>
    </location>
</feature>
<keyword evidence="4 13" id="KW-0863">Zinc-finger</keyword>
<dbReference type="GO" id="GO:0016787">
    <property type="term" value="F:hydrolase activity"/>
    <property type="evidence" value="ECO:0007669"/>
    <property type="project" value="UniProtKB-KW"/>
</dbReference>
<dbReference type="Gene3D" id="3.30.230.10">
    <property type="match status" value="1"/>
</dbReference>
<evidence type="ECO:0000256" key="11">
    <source>
        <dbReference type="HAMAP-Rule" id="MF_01498"/>
    </source>
</evidence>
<gene>
    <name evidence="11 16" type="primary">radA</name>
    <name evidence="16" type="ORF">IM660_15700</name>
</gene>
<keyword evidence="8 11" id="KW-0346">Stress response</keyword>
<dbReference type="PRINTS" id="PR01874">
    <property type="entry name" value="DNAREPAIRADA"/>
</dbReference>
<dbReference type="PANTHER" id="PTHR32472:SF10">
    <property type="entry name" value="DNA REPAIR PROTEIN RADA-LIKE PROTEIN"/>
    <property type="match status" value="1"/>
</dbReference>
<dbReference type="InterPro" id="IPR020568">
    <property type="entry name" value="Ribosomal_Su5_D2-typ_SF"/>
</dbReference>
<dbReference type="Pfam" id="PF13481">
    <property type="entry name" value="AAA_25"/>
    <property type="match status" value="1"/>
</dbReference>
<evidence type="ECO:0000256" key="1">
    <source>
        <dbReference type="ARBA" id="ARBA00022723"/>
    </source>
</evidence>
<dbReference type="GO" id="GO:0008270">
    <property type="term" value="F:zinc ion binding"/>
    <property type="evidence" value="ECO:0007669"/>
    <property type="project" value="UniProtKB-KW"/>
</dbReference>
<dbReference type="RefSeq" id="WP_193496750.1">
    <property type="nucleotide sequence ID" value="NZ_CP063169.1"/>
</dbReference>
<accession>A0A7M1SR40</accession>
<comment type="function">
    <text evidence="13">DNA-dependent ATPase involved in processing of recombination intermediates, plays a role in repairing DNA breaks. Stimulates the branch migration of RecA-mediated strand transfer reactions, allowing the 3' invading strand to extend heteroduplex DNA faster. Binds ssDNA in the presence of ADP but not other nucleotides, has ATPase activity that is stimulated by ssDNA and various branched DNA structures, but inhibited by SSB. Does not have RecA's homology-searching function.</text>
</comment>
<comment type="domain">
    <text evidence="11">The middle region has homology to RecA with ATPase motifs including the RadA KNRFG motif, while the C-terminus is homologous to Lon protease.</text>
</comment>
<feature type="region of interest" description="Lon-protease-like" evidence="11">
    <location>
        <begin position="356"/>
        <end position="490"/>
    </location>
</feature>
<dbReference type="Pfam" id="PF13541">
    <property type="entry name" value="ChlI"/>
    <property type="match status" value="1"/>
</dbReference>
<dbReference type="Pfam" id="PF18073">
    <property type="entry name" value="Zn_ribbon_LapB"/>
    <property type="match status" value="1"/>
</dbReference>
<name>A0A7M1SR40_9MICO</name>
<keyword evidence="17" id="KW-1185">Reference proteome</keyword>
<evidence type="ECO:0000256" key="14">
    <source>
        <dbReference type="SAM" id="MobiDB-lite"/>
    </source>
</evidence>
<dbReference type="GO" id="GO:0003684">
    <property type="term" value="F:damaged DNA binding"/>
    <property type="evidence" value="ECO:0007669"/>
    <property type="project" value="InterPro"/>
</dbReference>
<keyword evidence="9 11" id="KW-0238">DNA-binding</keyword>
<keyword evidence="2 11" id="KW-0547">Nucleotide-binding</keyword>
<keyword evidence="1 11" id="KW-0479">Metal-binding</keyword>
<keyword evidence="3 11" id="KW-0227">DNA damage</keyword>
<organism evidence="16 17">
    <name type="scientific">Ruania alkalisoli</name>
    <dbReference type="NCBI Taxonomy" id="2779775"/>
    <lineage>
        <taxon>Bacteria</taxon>
        <taxon>Bacillati</taxon>
        <taxon>Actinomycetota</taxon>
        <taxon>Actinomycetes</taxon>
        <taxon>Micrococcales</taxon>
        <taxon>Ruaniaceae</taxon>
        <taxon>Ruania</taxon>
    </lineage>
</organism>
<evidence type="ECO:0000259" key="15">
    <source>
        <dbReference type="PROSITE" id="PS50162"/>
    </source>
</evidence>
<keyword evidence="5" id="KW-0378">Hydrolase</keyword>
<feature type="short sequence motif" description="RadA KNRFG motif" evidence="11">
    <location>
        <begin position="257"/>
        <end position="261"/>
    </location>
</feature>
<dbReference type="InterPro" id="IPR004504">
    <property type="entry name" value="DNA_repair_RadA"/>
</dbReference>
<dbReference type="SMART" id="SM00382">
    <property type="entry name" value="AAA"/>
    <property type="match status" value="1"/>
</dbReference>
<dbReference type="HAMAP" id="MF_01498">
    <property type="entry name" value="RadA_bact"/>
    <property type="match status" value="1"/>
</dbReference>
<dbReference type="InterPro" id="IPR027417">
    <property type="entry name" value="P-loop_NTPase"/>
</dbReference>
<dbReference type="PROSITE" id="PS50162">
    <property type="entry name" value="RECA_2"/>
    <property type="match status" value="1"/>
</dbReference>
<evidence type="ECO:0000256" key="2">
    <source>
        <dbReference type="ARBA" id="ARBA00022741"/>
    </source>
</evidence>
<evidence type="ECO:0000313" key="17">
    <source>
        <dbReference type="Proteomes" id="UP000593758"/>
    </source>
</evidence>
<evidence type="ECO:0000256" key="3">
    <source>
        <dbReference type="ARBA" id="ARBA00022763"/>
    </source>
</evidence>
<evidence type="ECO:0000256" key="9">
    <source>
        <dbReference type="ARBA" id="ARBA00023125"/>
    </source>
</evidence>
<proteinExistence type="inferred from homology"/>
<dbReference type="Gene3D" id="3.40.50.300">
    <property type="entry name" value="P-loop containing nucleotide triphosphate hydrolases"/>
    <property type="match status" value="1"/>
</dbReference>
<protein>
    <recommendedName>
        <fullName evidence="11 12">DNA repair protein RadA</fullName>
    </recommendedName>
</protein>
<evidence type="ECO:0000256" key="6">
    <source>
        <dbReference type="ARBA" id="ARBA00022833"/>
    </source>
</evidence>
<dbReference type="PANTHER" id="PTHR32472">
    <property type="entry name" value="DNA REPAIR PROTEIN RADA"/>
    <property type="match status" value="1"/>
</dbReference>
<keyword evidence="6 13" id="KW-0862">Zinc</keyword>
<dbReference type="AlphaFoldDB" id="A0A7M1SR40"/>
<dbReference type="SUPFAM" id="SSF54211">
    <property type="entry name" value="Ribosomal protein S5 domain 2-like"/>
    <property type="match status" value="1"/>
</dbReference>
<comment type="similarity">
    <text evidence="11 13">Belongs to the RecA family. RadA subfamily.</text>
</comment>
<dbReference type="InterPro" id="IPR020588">
    <property type="entry name" value="RecA_ATP-bd"/>
</dbReference>
<evidence type="ECO:0000256" key="13">
    <source>
        <dbReference type="RuleBase" id="RU003555"/>
    </source>
</evidence>
<dbReference type="SUPFAM" id="SSF52540">
    <property type="entry name" value="P-loop containing nucleoside triphosphate hydrolases"/>
    <property type="match status" value="1"/>
</dbReference>
<evidence type="ECO:0000256" key="8">
    <source>
        <dbReference type="ARBA" id="ARBA00023016"/>
    </source>
</evidence>
<feature type="binding site" evidence="11">
    <location>
        <begin position="97"/>
        <end position="104"/>
    </location>
    <ligand>
        <name>ATP</name>
        <dbReference type="ChEBI" id="CHEBI:30616"/>
    </ligand>
</feature>
<feature type="domain" description="RecA family profile 1" evidence="15">
    <location>
        <begin position="68"/>
        <end position="220"/>
    </location>
</feature>
<evidence type="ECO:0000256" key="7">
    <source>
        <dbReference type="ARBA" id="ARBA00022840"/>
    </source>
</evidence>
<feature type="compositionally biased region" description="Polar residues" evidence="14">
    <location>
        <begin position="463"/>
        <end position="472"/>
    </location>
</feature>